<dbReference type="PANTHER" id="PTHR13228">
    <property type="entry name" value="CONSERVED OLIGOMERIC GOLGI COMPLEX COMPONENT 5"/>
    <property type="match status" value="1"/>
</dbReference>
<name>A0A367YF32_9ASCO</name>
<sequence>MVSQSEETPVNELDDFEAFLEPDFKAEQFANELLVATNGQDNPELDLTTPIKKLTFDIDECDKRIAKISSSNYESLIANFQQIAECKQILTTRLNPSLDRVNAPFQRIKKEVIEPYDEAVKLNNALKRIHLTLELLRNTSFFIFIIQQVEELTSSLNDKDLVRLAKLHIQIKQLYENASQEKGNEVNVLSIKILRDYQSNAVTRRTSLIKQCSSVISGDFNHLSTLGYKNQKLRANLSALYILDRAEFFDVFDRSTIARQVLSGTAQLTRALQSPRNFTAIMSEVKEASSEYFGKLTDVLGNWSTGTDDENTTLLSVVLDKYGVESLLLLFWVQLNQKFKKNIVASMARGGPIAKNLRVYSKGISASVLEMFKSEKERELLLDSLAMIDYK</sequence>
<gene>
    <name evidence="7" type="primary">COG5_1</name>
    <name evidence="7" type="ORF">Cantr_10070</name>
</gene>
<dbReference type="Pfam" id="PF10392">
    <property type="entry name" value="COG5_N"/>
    <property type="match status" value="1"/>
</dbReference>
<dbReference type="Pfam" id="PF20649">
    <property type="entry name" value="COG5_C"/>
    <property type="match status" value="1"/>
</dbReference>
<dbReference type="Proteomes" id="UP000253472">
    <property type="component" value="Unassembled WGS sequence"/>
</dbReference>
<organism evidence="7 8">
    <name type="scientific">Candida viswanathii</name>
    <dbReference type="NCBI Taxonomy" id="5486"/>
    <lineage>
        <taxon>Eukaryota</taxon>
        <taxon>Fungi</taxon>
        <taxon>Dikarya</taxon>
        <taxon>Ascomycota</taxon>
        <taxon>Saccharomycotina</taxon>
        <taxon>Pichiomycetes</taxon>
        <taxon>Debaryomycetaceae</taxon>
        <taxon>Candida/Lodderomyces clade</taxon>
        <taxon>Candida</taxon>
    </lineage>
</organism>
<dbReference type="GO" id="GO:0006891">
    <property type="term" value="P:intra-Golgi vesicle-mediated transport"/>
    <property type="evidence" value="ECO:0007669"/>
    <property type="project" value="InterPro"/>
</dbReference>
<dbReference type="InterPro" id="IPR049176">
    <property type="entry name" value="COG5_N"/>
</dbReference>
<evidence type="ECO:0000259" key="6">
    <source>
        <dbReference type="Pfam" id="PF20649"/>
    </source>
</evidence>
<feature type="domain" description="Conserved oligomeric Golgi complex subunit 5 helical" evidence="6">
    <location>
        <begin position="190"/>
        <end position="372"/>
    </location>
</feature>
<evidence type="ECO:0000313" key="8">
    <source>
        <dbReference type="Proteomes" id="UP000253472"/>
    </source>
</evidence>
<keyword evidence="8" id="KW-1185">Reference proteome</keyword>
<dbReference type="GO" id="GO:0017119">
    <property type="term" value="C:Golgi transport complex"/>
    <property type="evidence" value="ECO:0007669"/>
    <property type="project" value="InterPro"/>
</dbReference>
<reference evidence="7 8" key="1">
    <citation type="submission" date="2018-06" db="EMBL/GenBank/DDBJ databases">
        <title>Whole genome sequencing of Candida tropicalis (genome annotated by CSBL at Korea University).</title>
        <authorList>
            <person name="Ahn J."/>
        </authorList>
    </citation>
    <scope>NUCLEOTIDE SEQUENCE [LARGE SCALE GENOMIC DNA]</scope>
    <source>
        <strain evidence="7 8">ATCC 20962</strain>
    </source>
</reference>
<comment type="caution">
    <text evidence="7">The sequence shown here is derived from an EMBL/GenBank/DDBJ whole genome shotgun (WGS) entry which is preliminary data.</text>
</comment>
<comment type="subcellular location">
    <subcellularLocation>
        <location evidence="1">Golgi apparatus membrane</location>
        <topology evidence="1">Peripheral membrane protein</topology>
    </subcellularLocation>
</comment>
<dbReference type="AlphaFoldDB" id="A0A367YF32"/>
<dbReference type="STRING" id="5486.A0A367YF32"/>
<dbReference type="GO" id="GO:0000139">
    <property type="term" value="C:Golgi membrane"/>
    <property type="evidence" value="ECO:0007669"/>
    <property type="project" value="UniProtKB-SubCell"/>
</dbReference>
<dbReference type="PANTHER" id="PTHR13228:SF3">
    <property type="entry name" value="CONSERVED OLIGOMERIC GOLGI COMPLEX SUBUNIT 5"/>
    <property type="match status" value="1"/>
</dbReference>
<evidence type="ECO:0000256" key="4">
    <source>
        <dbReference type="ARBA" id="ARBA00023136"/>
    </source>
</evidence>
<keyword evidence="3" id="KW-0333">Golgi apparatus</keyword>
<feature type="domain" description="Conserved oligomeric Golgi complex subunit 5 N-terminal" evidence="5">
    <location>
        <begin position="17"/>
        <end position="149"/>
    </location>
</feature>
<keyword evidence="4" id="KW-0472">Membrane</keyword>
<accession>A0A367YF32</accession>
<dbReference type="OrthoDB" id="18786at2759"/>
<evidence type="ECO:0000313" key="7">
    <source>
        <dbReference type="EMBL" id="RCK63612.1"/>
    </source>
</evidence>
<dbReference type="EMBL" id="QLNQ01000024">
    <property type="protein sequence ID" value="RCK63612.1"/>
    <property type="molecule type" value="Genomic_DNA"/>
</dbReference>
<dbReference type="InterPro" id="IPR048485">
    <property type="entry name" value="COG5_helical"/>
</dbReference>
<evidence type="ECO:0000256" key="1">
    <source>
        <dbReference type="ARBA" id="ARBA00004395"/>
    </source>
</evidence>
<protein>
    <recommendedName>
        <fullName evidence="2">Conserved oligomeric Golgi complex subunit 5</fullName>
    </recommendedName>
</protein>
<evidence type="ECO:0000256" key="3">
    <source>
        <dbReference type="ARBA" id="ARBA00023034"/>
    </source>
</evidence>
<evidence type="ECO:0000259" key="5">
    <source>
        <dbReference type="Pfam" id="PF10392"/>
    </source>
</evidence>
<proteinExistence type="predicted"/>
<dbReference type="InterPro" id="IPR019465">
    <property type="entry name" value="Cog5"/>
</dbReference>
<evidence type="ECO:0000256" key="2">
    <source>
        <dbReference type="ARBA" id="ARBA00020974"/>
    </source>
</evidence>